<keyword evidence="5" id="KW-0496">Mitochondrion</keyword>
<dbReference type="GO" id="GO:0051259">
    <property type="term" value="P:protein complex oligomerization"/>
    <property type="evidence" value="ECO:0007669"/>
    <property type="project" value="InterPro"/>
</dbReference>
<dbReference type="Pfam" id="PF07743">
    <property type="entry name" value="HSCB_C"/>
    <property type="match status" value="1"/>
</dbReference>
<accession>A0A2G9G471</accession>
<evidence type="ECO:0000256" key="5">
    <source>
        <dbReference type="ARBA" id="ARBA00023128"/>
    </source>
</evidence>
<dbReference type="EMBL" id="NKXS01007170">
    <property type="protein sequence ID" value="PIN00113.1"/>
    <property type="molecule type" value="Genomic_DNA"/>
</dbReference>
<protein>
    <submittedName>
        <fullName evidence="8">Mitochondrial J-type chaperone</fullName>
    </submittedName>
</protein>
<dbReference type="PANTHER" id="PTHR14021">
    <property type="entry name" value="IRON-SULFUR CLUSTER CO-CHAPERONE PROTEIN HSCB"/>
    <property type="match status" value="1"/>
</dbReference>
<dbReference type="SUPFAM" id="SSF46565">
    <property type="entry name" value="Chaperone J-domain"/>
    <property type="match status" value="1"/>
</dbReference>
<keyword evidence="4" id="KW-0963">Cytoplasm</keyword>
<comment type="subcellular location">
    <subcellularLocation>
        <location evidence="2">Cytoplasm</location>
    </subcellularLocation>
    <subcellularLocation>
        <location evidence="1">Mitochondrion</location>
    </subcellularLocation>
</comment>
<dbReference type="OrthoDB" id="448954at2759"/>
<feature type="domain" description="J" evidence="7">
    <location>
        <begin position="135"/>
        <end position="207"/>
    </location>
</feature>
<dbReference type="Proteomes" id="UP000231279">
    <property type="component" value="Unassembled WGS sequence"/>
</dbReference>
<dbReference type="PANTHER" id="PTHR14021:SF15">
    <property type="entry name" value="IRON-SULFUR CLUSTER CO-CHAPERONE PROTEIN HSCB"/>
    <property type="match status" value="1"/>
</dbReference>
<sequence>MGSKKLYNSTRISAFLSRAITSTDFNSSISVSRCYNSSLFNSRFQFLSPFSSSSSSSCFLGRSVGKPFSSARGLLFANPSSIFTGFEKRENFICSQSDSAEKCRCWNCRAKAENATQFLFCEACSSIQPVNESIDYFQIFGLGRNYKIEVGELEKKYKDWQKKLHPDLVHSKSKMEREYAAEQSARVIDAYRTLTDPLLRAIYIVKLEGVLVDEEERITDPELLAEVMELREAVDESEDTKALNEIQAQLQDKLQYWSNSFNDAYLSKNYEDALASIRRMTYYKRASEEIVKKL</sequence>
<comment type="similarity">
    <text evidence="3">Belongs to the HscB family.</text>
</comment>
<evidence type="ECO:0000313" key="10">
    <source>
        <dbReference type="Proteomes" id="UP000231279"/>
    </source>
</evidence>
<dbReference type="CDD" id="cd06257">
    <property type="entry name" value="DnaJ"/>
    <property type="match status" value="1"/>
</dbReference>
<dbReference type="GO" id="GO:0044571">
    <property type="term" value="P:[2Fe-2S] cluster assembly"/>
    <property type="evidence" value="ECO:0007669"/>
    <property type="project" value="InterPro"/>
</dbReference>
<evidence type="ECO:0000313" key="8">
    <source>
        <dbReference type="EMBL" id="PIN00113.1"/>
    </source>
</evidence>
<dbReference type="FunFam" id="1.10.287.110:FF:000082">
    <property type="entry name" value="Iron-sulfur cluster co-chaperone protein HscB, mitochondrial"/>
    <property type="match status" value="1"/>
</dbReference>
<evidence type="ECO:0000256" key="4">
    <source>
        <dbReference type="ARBA" id="ARBA00022490"/>
    </source>
</evidence>
<dbReference type="AlphaFoldDB" id="A0A2G9G471"/>
<reference evidence="8" key="1">
    <citation type="submission" date="2017-07" db="EMBL/GenBank/DDBJ databases">
        <authorList>
            <person name="Sun Z.S."/>
            <person name="Albrecht U."/>
            <person name="Echele G."/>
            <person name="Lee C.C."/>
        </authorList>
    </citation>
    <scope>NUCLEOTIDE SEQUENCE</scope>
    <source>
        <strain evidence="8">UFG-1</strain>
        <tissue evidence="8">Leaf</tissue>
    </source>
</reference>
<comment type="caution">
    <text evidence="8">The sequence shown here is derived from an EMBL/GenBank/DDBJ whole genome shotgun (WGS) entry which is preliminary data.</text>
</comment>
<dbReference type="FunFam" id="1.20.1280.20:FF:000002">
    <property type="entry name" value="HscB mitochondrial iron-sulfur cluster co-chaperone"/>
    <property type="match status" value="1"/>
</dbReference>
<dbReference type="SUPFAM" id="SSF47144">
    <property type="entry name" value="HSC20 (HSCB), C-terminal oligomerisation domain"/>
    <property type="match status" value="1"/>
</dbReference>
<dbReference type="STRING" id="429701.A0A2G9G471"/>
<dbReference type="InterPro" id="IPR036869">
    <property type="entry name" value="J_dom_sf"/>
</dbReference>
<evidence type="ECO:0000256" key="6">
    <source>
        <dbReference type="ARBA" id="ARBA00023186"/>
    </source>
</evidence>
<dbReference type="Gene3D" id="1.20.1280.20">
    <property type="entry name" value="HscB, C-terminal domain"/>
    <property type="match status" value="1"/>
</dbReference>
<dbReference type="InterPro" id="IPR009073">
    <property type="entry name" value="HscB_oligo_C"/>
</dbReference>
<dbReference type="EMBL" id="NKXS01004388">
    <property type="protein sequence ID" value="PIN06549.1"/>
    <property type="molecule type" value="Genomic_DNA"/>
</dbReference>
<organism evidence="8 10">
    <name type="scientific">Handroanthus impetiginosus</name>
    <dbReference type="NCBI Taxonomy" id="429701"/>
    <lineage>
        <taxon>Eukaryota</taxon>
        <taxon>Viridiplantae</taxon>
        <taxon>Streptophyta</taxon>
        <taxon>Embryophyta</taxon>
        <taxon>Tracheophyta</taxon>
        <taxon>Spermatophyta</taxon>
        <taxon>Magnoliopsida</taxon>
        <taxon>eudicotyledons</taxon>
        <taxon>Gunneridae</taxon>
        <taxon>Pentapetalae</taxon>
        <taxon>asterids</taxon>
        <taxon>lamiids</taxon>
        <taxon>Lamiales</taxon>
        <taxon>Bignoniaceae</taxon>
        <taxon>Crescentiina</taxon>
        <taxon>Tabebuia alliance</taxon>
        <taxon>Handroanthus</taxon>
    </lineage>
</organism>
<dbReference type="InterPro" id="IPR004640">
    <property type="entry name" value="HscB"/>
</dbReference>
<dbReference type="NCBIfam" id="TIGR00714">
    <property type="entry name" value="hscB"/>
    <property type="match status" value="1"/>
</dbReference>
<keyword evidence="6" id="KW-0143">Chaperone</keyword>
<evidence type="ECO:0000256" key="2">
    <source>
        <dbReference type="ARBA" id="ARBA00004496"/>
    </source>
</evidence>
<dbReference type="GO" id="GO:0001671">
    <property type="term" value="F:ATPase activator activity"/>
    <property type="evidence" value="ECO:0007669"/>
    <property type="project" value="InterPro"/>
</dbReference>
<name>A0A2G9G471_9LAMI</name>
<keyword evidence="10" id="KW-1185">Reference proteome</keyword>
<dbReference type="SMART" id="SM00271">
    <property type="entry name" value="DnaJ"/>
    <property type="match status" value="1"/>
</dbReference>
<gene>
    <name evidence="9" type="ORF">CDL12_20897</name>
    <name evidence="8" type="ORF">CDL12_27385</name>
</gene>
<dbReference type="Gene3D" id="1.10.287.110">
    <property type="entry name" value="DnaJ domain"/>
    <property type="match status" value="1"/>
</dbReference>
<reference evidence="10" key="2">
    <citation type="journal article" date="2018" name="Gigascience">
        <title>Genome assembly of the Pink Ipe (Handroanthus impetiginosus, Bignoniaceae), a highly valued, ecologically keystone Neotropical timber forest tree.</title>
        <authorList>
            <person name="Silva-Junior O.B."/>
            <person name="Grattapaglia D."/>
            <person name="Novaes E."/>
            <person name="Collevatti R.G."/>
        </authorList>
    </citation>
    <scope>NUCLEOTIDE SEQUENCE [LARGE SCALE GENOMIC DNA]</scope>
    <source>
        <strain evidence="10">cv. UFG-1</strain>
    </source>
</reference>
<dbReference type="GO" id="GO:0051087">
    <property type="term" value="F:protein-folding chaperone binding"/>
    <property type="evidence" value="ECO:0007669"/>
    <property type="project" value="InterPro"/>
</dbReference>
<reference evidence="8" key="3">
    <citation type="journal article" date="2018" name="Gigascience">
        <title>Genome assembly of the pink ipe (Handroanthus impetiginosus, Bignoniaceae), a highly-valued ecologically keystone neotropical timber forest tree.</title>
        <authorList>
            <person name="Silva-Junior O.B."/>
            <person name="Novaes E."/>
            <person name="Grattapaglia D."/>
            <person name="Collevatti R.G."/>
        </authorList>
    </citation>
    <scope>NUCLEOTIDE SEQUENCE [LARGE SCALE GENOMIC DNA]</scope>
    <source>
        <strain evidence="8">UFG-1</strain>
        <tissue evidence="8">Leaf</tissue>
    </source>
</reference>
<dbReference type="InterPro" id="IPR036386">
    <property type="entry name" value="HscB_C_sf"/>
</dbReference>
<proteinExistence type="inferred from homology"/>
<dbReference type="GO" id="GO:0005739">
    <property type="term" value="C:mitochondrion"/>
    <property type="evidence" value="ECO:0007669"/>
    <property type="project" value="UniProtKB-SubCell"/>
</dbReference>
<evidence type="ECO:0000256" key="3">
    <source>
        <dbReference type="ARBA" id="ARBA00010476"/>
    </source>
</evidence>
<evidence type="ECO:0000259" key="7">
    <source>
        <dbReference type="PROSITE" id="PS50076"/>
    </source>
</evidence>
<evidence type="ECO:0000256" key="1">
    <source>
        <dbReference type="ARBA" id="ARBA00004173"/>
    </source>
</evidence>
<evidence type="ECO:0000313" key="9">
    <source>
        <dbReference type="EMBL" id="PIN06549.1"/>
    </source>
</evidence>
<dbReference type="InterPro" id="IPR001623">
    <property type="entry name" value="DnaJ_domain"/>
</dbReference>
<dbReference type="PROSITE" id="PS50076">
    <property type="entry name" value="DNAJ_2"/>
    <property type="match status" value="1"/>
</dbReference>